<keyword evidence="4" id="KW-0597">Phosphoprotein</keyword>
<keyword evidence="5" id="KW-0808">Transferase</keyword>
<dbReference type="SUPFAM" id="SSF55874">
    <property type="entry name" value="ATPase domain of HSP90 chaperone/DNA topoisomerase II/histidine kinase"/>
    <property type="match status" value="1"/>
</dbReference>
<dbReference type="SUPFAM" id="SSF47384">
    <property type="entry name" value="Homodimeric domain of signal transducing histidine kinase"/>
    <property type="match status" value="1"/>
</dbReference>
<keyword evidence="11" id="KW-0472">Membrane</keyword>
<keyword evidence="7" id="KW-0418">Kinase</keyword>
<evidence type="ECO:0000259" key="13">
    <source>
        <dbReference type="PROSITE" id="PS50885"/>
    </source>
</evidence>
<comment type="subcellular location">
    <subcellularLocation>
        <location evidence="2">Membrane</location>
    </subcellularLocation>
</comment>
<evidence type="ECO:0000256" key="6">
    <source>
        <dbReference type="ARBA" id="ARBA00022741"/>
    </source>
</evidence>
<dbReference type="InterPro" id="IPR005467">
    <property type="entry name" value="His_kinase_dom"/>
</dbReference>
<dbReference type="Proteomes" id="UP000587586">
    <property type="component" value="Unassembled WGS sequence"/>
</dbReference>
<proteinExistence type="predicted"/>
<evidence type="ECO:0000313" key="14">
    <source>
        <dbReference type="EMBL" id="GFO66671.1"/>
    </source>
</evidence>
<dbReference type="InterPro" id="IPR036097">
    <property type="entry name" value="HisK_dim/P_sf"/>
</dbReference>
<sequence>MTIRARLYVLAFLPVVLALVAALAVFLANKEAAKVRVADQTSSDITKNLFELNASLQEYLRQPEERPRVQCHAILDKLRLRLAQYPSSTAEQRSLVGTLRQSHEVETELFTLLEAIQQQINVDPIDQVLRDRKDRVVGQLLVKSRDLTSDALRLSRSSTNRLELVQEWAKYAIFFLMVTVSASMLYVALRTVQSISGPIHSLNRWAQAITAGDLNFRGEMEGRDELGQLACSFASMNSALAASRELEQVQTESLRQAQSDLQRINQELESRVEQRTAELAQAVNSLQVEYAERMKAVEESRQKDKLLIQQSRLAAMGDMVHNIAHQWRQPLNVLGLHIQSLELDYELGLLDTGRVRRSTEQAMLLLKHMSQTIDDFRNFFVSNKEKTTFSIDAAIERTLSLVGDSLRNNHIAVVTQLQGQATVTGYFNEFCHALLNILQNARDALLERQVEGGKVVIASSMQGDHAVVTITDNAGGIPKEIIEKIFEPYFSTKAVQGTGIGLFMTKNIIEDNMSGSITAHNTEEGAEFRIEIPGSTRSGTGLLR</sequence>
<dbReference type="Pfam" id="PF00672">
    <property type="entry name" value="HAMP"/>
    <property type="match status" value="1"/>
</dbReference>
<keyword evidence="10" id="KW-0175">Coiled coil</keyword>
<dbReference type="Pfam" id="PF02518">
    <property type="entry name" value="HATPase_c"/>
    <property type="match status" value="1"/>
</dbReference>
<dbReference type="CDD" id="cd00075">
    <property type="entry name" value="HATPase"/>
    <property type="match status" value="1"/>
</dbReference>
<reference evidence="15" key="1">
    <citation type="submission" date="2020-06" db="EMBL/GenBank/DDBJ databases">
        <title>Draft genomic sequecing of Geomonas sp. Red745.</title>
        <authorList>
            <person name="Itoh H."/>
            <person name="Xu Z.X."/>
            <person name="Ushijima N."/>
            <person name="Masuda Y."/>
            <person name="Shiratori Y."/>
            <person name="Senoo K."/>
        </authorList>
    </citation>
    <scope>NUCLEOTIDE SEQUENCE [LARGE SCALE GENOMIC DNA]</scope>
    <source>
        <strain evidence="15">Red745</strain>
    </source>
</reference>
<dbReference type="Gene3D" id="1.10.287.130">
    <property type="match status" value="1"/>
</dbReference>
<evidence type="ECO:0000256" key="1">
    <source>
        <dbReference type="ARBA" id="ARBA00000085"/>
    </source>
</evidence>
<dbReference type="SMART" id="SM00387">
    <property type="entry name" value="HATPase_c"/>
    <property type="match status" value="1"/>
</dbReference>
<accession>A0A6V8N2M3</accession>
<dbReference type="GO" id="GO:0000155">
    <property type="term" value="F:phosphorelay sensor kinase activity"/>
    <property type="evidence" value="ECO:0007669"/>
    <property type="project" value="InterPro"/>
</dbReference>
<evidence type="ECO:0000256" key="4">
    <source>
        <dbReference type="ARBA" id="ARBA00022553"/>
    </source>
</evidence>
<dbReference type="SMART" id="SM00304">
    <property type="entry name" value="HAMP"/>
    <property type="match status" value="1"/>
</dbReference>
<comment type="caution">
    <text evidence="14">The sequence shown here is derived from an EMBL/GenBank/DDBJ whole genome shotgun (WGS) entry which is preliminary data.</text>
</comment>
<dbReference type="RefSeq" id="WP_183359208.1">
    <property type="nucleotide sequence ID" value="NZ_BLXZ01000001.1"/>
</dbReference>
<dbReference type="EMBL" id="BLXZ01000001">
    <property type="protein sequence ID" value="GFO66671.1"/>
    <property type="molecule type" value="Genomic_DNA"/>
</dbReference>
<feature type="coiled-coil region" evidence="10">
    <location>
        <begin position="251"/>
        <end position="285"/>
    </location>
</feature>
<evidence type="ECO:0000256" key="10">
    <source>
        <dbReference type="SAM" id="Coils"/>
    </source>
</evidence>
<feature type="domain" description="Histidine kinase" evidence="12">
    <location>
        <begin position="322"/>
        <end position="536"/>
    </location>
</feature>
<evidence type="ECO:0000256" key="3">
    <source>
        <dbReference type="ARBA" id="ARBA00012438"/>
    </source>
</evidence>
<dbReference type="InterPro" id="IPR003594">
    <property type="entry name" value="HATPase_dom"/>
</dbReference>
<dbReference type="CDD" id="cd06225">
    <property type="entry name" value="HAMP"/>
    <property type="match status" value="1"/>
</dbReference>
<evidence type="ECO:0000256" key="9">
    <source>
        <dbReference type="ARBA" id="ARBA00023012"/>
    </source>
</evidence>
<dbReference type="GO" id="GO:0016020">
    <property type="term" value="C:membrane"/>
    <property type="evidence" value="ECO:0007669"/>
    <property type="project" value="UniProtKB-SubCell"/>
</dbReference>
<dbReference type="PANTHER" id="PTHR43065:SF10">
    <property type="entry name" value="PEROXIDE STRESS-ACTIVATED HISTIDINE KINASE MAK3"/>
    <property type="match status" value="1"/>
</dbReference>
<dbReference type="CDD" id="cd00082">
    <property type="entry name" value="HisKA"/>
    <property type="match status" value="1"/>
</dbReference>
<dbReference type="InterPro" id="IPR004358">
    <property type="entry name" value="Sig_transdc_His_kin-like_C"/>
</dbReference>
<dbReference type="PANTHER" id="PTHR43065">
    <property type="entry name" value="SENSOR HISTIDINE KINASE"/>
    <property type="match status" value="1"/>
</dbReference>
<evidence type="ECO:0000313" key="15">
    <source>
        <dbReference type="Proteomes" id="UP000587586"/>
    </source>
</evidence>
<dbReference type="AlphaFoldDB" id="A0A6V8N2M3"/>
<dbReference type="GO" id="GO:0005524">
    <property type="term" value="F:ATP binding"/>
    <property type="evidence" value="ECO:0007669"/>
    <property type="project" value="UniProtKB-KW"/>
</dbReference>
<feature type="domain" description="HAMP" evidence="13">
    <location>
        <begin position="193"/>
        <end position="245"/>
    </location>
</feature>
<dbReference type="PRINTS" id="PR00344">
    <property type="entry name" value="BCTRLSENSOR"/>
</dbReference>
<keyword evidence="15" id="KW-1185">Reference proteome</keyword>
<keyword evidence="11" id="KW-0812">Transmembrane</keyword>
<evidence type="ECO:0000256" key="11">
    <source>
        <dbReference type="SAM" id="Phobius"/>
    </source>
</evidence>
<organism evidence="14 15">
    <name type="scientific">Geomonas limicola</name>
    <dbReference type="NCBI Taxonomy" id="2740186"/>
    <lineage>
        <taxon>Bacteria</taxon>
        <taxon>Pseudomonadati</taxon>
        <taxon>Thermodesulfobacteriota</taxon>
        <taxon>Desulfuromonadia</taxon>
        <taxon>Geobacterales</taxon>
        <taxon>Geobacteraceae</taxon>
        <taxon>Geomonas</taxon>
    </lineage>
</organism>
<evidence type="ECO:0000256" key="7">
    <source>
        <dbReference type="ARBA" id="ARBA00022777"/>
    </source>
</evidence>
<comment type="catalytic activity">
    <reaction evidence="1">
        <text>ATP + protein L-histidine = ADP + protein N-phospho-L-histidine.</text>
        <dbReference type="EC" id="2.7.13.3"/>
    </reaction>
</comment>
<dbReference type="Gene3D" id="3.30.565.10">
    <property type="entry name" value="Histidine kinase-like ATPase, C-terminal domain"/>
    <property type="match status" value="1"/>
</dbReference>
<feature type="transmembrane region" description="Helical" evidence="11">
    <location>
        <begin position="6"/>
        <end position="28"/>
    </location>
</feature>
<keyword evidence="6" id="KW-0547">Nucleotide-binding</keyword>
<keyword evidence="11" id="KW-1133">Transmembrane helix</keyword>
<dbReference type="PROSITE" id="PS50109">
    <property type="entry name" value="HIS_KIN"/>
    <property type="match status" value="1"/>
</dbReference>
<dbReference type="InterPro" id="IPR036890">
    <property type="entry name" value="HATPase_C_sf"/>
</dbReference>
<dbReference type="EC" id="2.7.13.3" evidence="3"/>
<dbReference type="InterPro" id="IPR003661">
    <property type="entry name" value="HisK_dim/P_dom"/>
</dbReference>
<name>A0A6V8N2M3_9BACT</name>
<dbReference type="Gene3D" id="6.10.340.10">
    <property type="match status" value="1"/>
</dbReference>
<keyword evidence="9" id="KW-0902">Two-component regulatory system</keyword>
<evidence type="ECO:0000259" key="12">
    <source>
        <dbReference type="PROSITE" id="PS50109"/>
    </source>
</evidence>
<evidence type="ECO:0000256" key="5">
    <source>
        <dbReference type="ARBA" id="ARBA00022679"/>
    </source>
</evidence>
<protein>
    <recommendedName>
        <fullName evidence="3">histidine kinase</fullName>
        <ecNumber evidence="3">2.7.13.3</ecNumber>
    </recommendedName>
</protein>
<dbReference type="PROSITE" id="PS50885">
    <property type="entry name" value="HAMP"/>
    <property type="match status" value="1"/>
</dbReference>
<gene>
    <name evidence="14" type="ORF">GMLC_02500</name>
</gene>
<evidence type="ECO:0000256" key="2">
    <source>
        <dbReference type="ARBA" id="ARBA00004370"/>
    </source>
</evidence>
<dbReference type="SUPFAM" id="SSF158472">
    <property type="entry name" value="HAMP domain-like"/>
    <property type="match status" value="1"/>
</dbReference>
<dbReference type="InterPro" id="IPR003660">
    <property type="entry name" value="HAMP_dom"/>
</dbReference>
<evidence type="ECO:0000256" key="8">
    <source>
        <dbReference type="ARBA" id="ARBA00022840"/>
    </source>
</evidence>
<keyword evidence="8" id="KW-0067">ATP-binding</keyword>